<dbReference type="Pfam" id="PF01321">
    <property type="entry name" value="Creatinase_N"/>
    <property type="match status" value="1"/>
</dbReference>
<accession>A0A482WMX1</accession>
<protein>
    <submittedName>
        <fullName evidence="8">Uncharacterized protein</fullName>
    </submittedName>
</protein>
<feature type="chain" id="PRO_5019730763" evidence="4">
    <location>
        <begin position="22"/>
        <end position="661"/>
    </location>
</feature>
<evidence type="ECO:0000259" key="5">
    <source>
        <dbReference type="Pfam" id="PF00557"/>
    </source>
</evidence>
<keyword evidence="9" id="KW-1185">Reference proteome</keyword>
<dbReference type="Pfam" id="PF00557">
    <property type="entry name" value="Peptidase_M24"/>
    <property type="match status" value="1"/>
</dbReference>
<dbReference type="Gene3D" id="3.90.230.10">
    <property type="entry name" value="Creatinase/methionine aminopeptidase superfamily"/>
    <property type="match status" value="1"/>
</dbReference>
<gene>
    <name evidence="8" type="ORF">LSTR_LSTR012732</name>
</gene>
<dbReference type="SUPFAM" id="SSF53092">
    <property type="entry name" value="Creatinase/prolidase N-terminal domain"/>
    <property type="match status" value="1"/>
</dbReference>
<reference evidence="8 9" key="1">
    <citation type="journal article" date="2017" name="Gigascience">
        <title>Genome sequence of the small brown planthopper, Laodelphax striatellus.</title>
        <authorList>
            <person name="Zhu J."/>
            <person name="Jiang F."/>
            <person name="Wang X."/>
            <person name="Yang P."/>
            <person name="Bao Y."/>
            <person name="Zhao W."/>
            <person name="Wang W."/>
            <person name="Lu H."/>
            <person name="Wang Q."/>
            <person name="Cui N."/>
            <person name="Li J."/>
            <person name="Chen X."/>
            <person name="Luo L."/>
            <person name="Yu J."/>
            <person name="Kang L."/>
            <person name="Cui F."/>
        </authorList>
    </citation>
    <scope>NUCLEOTIDE SEQUENCE [LARGE SCALE GENOMIC DNA]</scope>
    <source>
        <strain evidence="8">Lst14</strain>
    </source>
</reference>
<dbReference type="InterPro" id="IPR000587">
    <property type="entry name" value="Creatinase_N"/>
</dbReference>
<keyword evidence="4" id="KW-0732">Signal</keyword>
<dbReference type="FunFam" id="3.90.230.10:FF:000009">
    <property type="entry name" value="xaa-Pro aminopeptidase 2"/>
    <property type="match status" value="1"/>
</dbReference>
<dbReference type="GO" id="GO:0046872">
    <property type="term" value="F:metal ion binding"/>
    <property type="evidence" value="ECO:0007669"/>
    <property type="project" value="UniProtKB-KW"/>
</dbReference>
<dbReference type="AlphaFoldDB" id="A0A482WMX1"/>
<dbReference type="FunFam" id="3.40.350.10:FF:000003">
    <property type="entry name" value="Xaa-pro aminopeptidase P"/>
    <property type="match status" value="1"/>
</dbReference>
<dbReference type="OrthoDB" id="9995434at2759"/>
<dbReference type="Pfam" id="PF16188">
    <property type="entry name" value="Peptidase_M24_C"/>
    <property type="match status" value="1"/>
</dbReference>
<dbReference type="InterPro" id="IPR029149">
    <property type="entry name" value="Creatin/AminoP/Spt16_N"/>
</dbReference>
<dbReference type="Pfam" id="PF16189">
    <property type="entry name" value="Creatinase_N_2"/>
    <property type="match status" value="1"/>
</dbReference>
<name>A0A482WMX1_LAOST</name>
<evidence type="ECO:0000259" key="7">
    <source>
        <dbReference type="Pfam" id="PF16188"/>
    </source>
</evidence>
<evidence type="ECO:0000256" key="2">
    <source>
        <dbReference type="ARBA" id="ARBA00022723"/>
    </source>
</evidence>
<evidence type="ECO:0000256" key="3">
    <source>
        <dbReference type="ARBA" id="ARBA00022801"/>
    </source>
</evidence>
<dbReference type="InterPro" id="IPR000994">
    <property type="entry name" value="Pept_M24"/>
</dbReference>
<feature type="domain" description="Peptidase M24 C-terminal" evidence="7">
    <location>
        <begin position="595"/>
        <end position="657"/>
    </location>
</feature>
<dbReference type="InterPro" id="IPR036005">
    <property type="entry name" value="Creatinase/aminopeptidase-like"/>
</dbReference>
<evidence type="ECO:0000313" key="8">
    <source>
        <dbReference type="EMBL" id="RZF34650.1"/>
    </source>
</evidence>
<dbReference type="EMBL" id="QKKF02030855">
    <property type="protein sequence ID" value="RZF34650.1"/>
    <property type="molecule type" value="Genomic_DNA"/>
</dbReference>
<feature type="signal peptide" evidence="4">
    <location>
        <begin position="1"/>
        <end position="21"/>
    </location>
</feature>
<dbReference type="SUPFAM" id="SSF55920">
    <property type="entry name" value="Creatinase/aminopeptidase"/>
    <property type="match status" value="1"/>
</dbReference>
<dbReference type="STRING" id="195883.A0A482WMX1"/>
<comment type="similarity">
    <text evidence="1">Belongs to the peptidase M24B family.</text>
</comment>
<keyword evidence="2" id="KW-0479">Metal-binding</keyword>
<dbReference type="InterPro" id="IPR050422">
    <property type="entry name" value="X-Pro_aminopeptidase_P"/>
</dbReference>
<dbReference type="Proteomes" id="UP000291343">
    <property type="component" value="Unassembled WGS sequence"/>
</dbReference>
<dbReference type="SMR" id="A0A482WMX1"/>
<evidence type="ECO:0000259" key="6">
    <source>
        <dbReference type="Pfam" id="PF01321"/>
    </source>
</evidence>
<dbReference type="PANTHER" id="PTHR43763:SF6">
    <property type="entry name" value="XAA-PRO AMINOPEPTIDASE 1"/>
    <property type="match status" value="1"/>
</dbReference>
<dbReference type="GO" id="GO:0005737">
    <property type="term" value="C:cytoplasm"/>
    <property type="evidence" value="ECO:0007669"/>
    <property type="project" value="UniProtKB-ARBA"/>
</dbReference>
<feature type="domain" description="Creatinase N-terminal" evidence="6">
    <location>
        <begin position="66"/>
        <end position="187"/>
    </location>
</feature>
<evidence type="ECO:0000256" key="4">
    <source>
        <dbReference type="SAM" id="SignalP"/>
    </source>
</evidence>
<dbReference type="PANTHER" id="PTHR43763">
    <property type="entry name" value="XAA-PRO AMINOPEPTIDASE 1"/>
    <property type="match status" value="1"/>
</dbReference>
<dbReference type="InterPro" id="IPR032416">
    <property type="entry name" value="Peptidase_M24_C"/>
</dbReference>
<evidence type="ECO:0000256" key="1">
    <source>
        <dbReference type="ARBA" id="ARBA00008766"/>
    </source>
</evidence>
<feature type="domain" description="Peptidase M24" evidence="5">
    <location>
        <begin position="376"/>
        <end position="582"/>
    </location>
</feature>
<proteinExistence type="inferred from homology"/>
<organism evidence="8 9">
    <name type="scientific">Laodelphax striatellus</name>
    <name type="common">Small brown planthopper</name>
    <name type="synonym">Delphax striatella</name>
    <dbReference type="NCBI Taxonomy" id="195883"/>
    <lineage>
        <taxon>Eukaryota</taxon>
        <taxon>Metazoa</taxon>
        <taxon>Ecdysozoa</taxon>
        <taxon>Arthropoda</taxon>
        <taxon>Hexapoda</taxon>
        <taxon>Insecta</taxon>
        <taxon>Pterygota</taxon>
        <taxon>Neoptera</taxon>
        <taxon>Paraneoptera</taxon>
        <taxon>Hemiptera</taxon>
        <taxon>Auchenorrhyncha</taxon>
        <taxon>Fulgoroidea</taxon>
        <taxon>Delphacidae</taxon>
        <taxon>Criomorphinae</taxon>
        <taxon>Laodelphax</taxon>
    </lineage>
</organism>
<keyword evidence="3" id="KW-0378">Hydrolase</keyword>
<dbReference type="GO" id="GO:0004177">
    <property type="term" value="F:aminopeptidase activity"/>
    <property type="evidence" value="ECO:0007669"/>
    <property type="project" value="UniProtKB-ARBA"/>
</dbReference>
<comment type="caution">
    <text evidence="8">The sequence shown here is derived from an EMBL/GenBank/DDBJ whole genome shotgun (WGS) entry which is preliminary data.</text>
</comment>
<evidence type="ECO:0000313" key="9">
    <source>
        <dbReference type="Proteomes" id="UP000291343"/>
    </source>
</evidence>
<dbReference type="InParanoid" id="A0A482WMX1"/>
<dbReference type="Gene3D" id="3.40.350.10">
    <property type="entry name" value="Creatinase/prolidase N-terminal domain"/>
    <property type="match status" value="2"/>
</dbReference>
<sequence length="661" mass="75746">MRWLLFGLLILIDFYCLSVLATVSPIIDQSHLKIRESNSFNRISLNDRESCCSFEDLINGPSSAKLDRLRSIMTERNVSAYIVTNSDDHQSEYLATADRRLEFLTGFTGSNAVAVVTLKKAALWTDSRYHLQADNQLDCNWLLMKDGNDGIPTIEQWLAVELKPLDNVSADPRVISAGRWKRWSSYLAHYQINMLGITDNLVDVIWEDKPARSNSSLLIHDIRFAGESWQSKLSRIRGIMSSLYIDTLIVTALDEIAWALNLRGDDVPYTPVFRSYLIINNASATLYLPFERITPELRTHLYSNDDVVLVVPYERVWYDLALRTKLSYRVWLPSSMGSAKGVSYLIYLLVPEEKAYYAPSPIINLRAIKNNVEAQGMQNAHIRDAIAICYLWALMEEGLPIGERWDELKVAKVLERLRLQQDYNRGPSFDSIIAFGSNAALPHYIPTPSTSRKIDNSNVLMIDSGGQYLDGTIDTTRTIHFGTPTEFQKMVYTALLKGCIDMASIHFPRGSTYQQLDVIIRRPLYELGFDYGHGSGHGVGFHLAVHEGFNYTYDVNFFGTHEPGYYQANEFGMRLENIVQVVEVQNQLPNQEKSFLTFKPITLVPYETKLIDFKQMEKHQIRWLNAYNKRIRDEVGEEMIRQGRHKLYKWLVQKTDPVCSD</sequence>